<dbReference type="RefSeq" id="WP_379772650.1">
    <property type="nucleotide sequence ID" value="NZ_JBHSMZ010000014.1"/>
</dbReference>
<reference evidence="3" key="1">
    <citation type="journal article" date="2019" name="Int. J. Syst. Evol. Microbiol.">
        <title>The Global Catalogue of Microorganisms (GCM) 10K type strain sequencing project: providing services to taxonomists for standard genome sequencing and annotation.</title>
        <authorList>
            <consortium name="The Broad Institute Genomics Platform"/>
            <consortium name="The Broad Institute Genome Sequencing Center for Infectious Disease"/>
            <person name="Wu L."/>
            <person name="Ma J."/>
        </authorList>
    </citation>
    <scope>NUCLEOTIDE SEQUENCE [LARGE SCALE GENOMIC DNA]</scope>
    <source>
        <strain evidence="3">CGMCC 4.5798</strain>
    </source>
</reference>
<proteinExistence type="predicted"/>
<dbReference type="EMBL" id="JBHSMZ010000014">
    <property type="protein sequence ID" value="MFC5550286.1"/>
    <property type="molecule type" value="Genomic_DNA"/>
</dbReference>
<dbReference type="Proteomes" id="UP001596086">
    <property type="component" value="Unassembled WGS sequence"/>
</dbReference>
<accession>A0ABW0RZX8</accession>
<evidence type="ECO:0000313" key="3">
    <source>
        <dbReference type="Proteomes" id="UP001596086"/>
    </source>
</evidence>
<comment type="caution">
    <text evidence="2">The sequence shown here is derived from an EMBL/GenBank/DDBJ whole genome shotgun (WGS) entry which is preliminary data.</text>
</comment>
<evidence type="ECO:0000313" key="2">
    <source>
        <dbReference type="EMBL" id="MFC5550286.1"/>
    </source>
</evidence>
<sequence>MNSTEKSNKGLKVPFGRKGDELFAPSAALPTGLDCQCICPGCGAKLILKQGSRRRHFAHHNAPGSDQCVESAIHAAAKQVLIECGGLLVPEVSFYISAAAQDGQMLHEQEVLSTQRRIRFDHAAAEVTIGDIRPDVVGYRGERQLLVEMFFRHRVDEEKRDKLKRLGFPALEIDLSDLDPLEGFEAVKERVIESVHYKEWLVYPRSDEHLAYLKNKLQARVDSANEAHQAELERRKKERAKLARLESARKVANVDVDTAFSNWTPDEQDAWLREQLGLTDAIPAFLSRGAYPQSVITVPAFIFQASIFERFIYRSKEGTKLTADTIYPCLRRRFKLPPQDGMLQRLAINLYLRYLATARILYEERGKRFGPFYVEHNEVSLPLHTAFETQYDGEPLLSDQARGSGPRRRWNAGWPRWRAVLEEAQEVLAGSPHRDVLLDALDNLSAMNSPASPHHWAEPLVKRDVPLEACFDLLSRVGLLAR</sequence>
<evidence type="ECO:0008006" key="4">
    <source>
        <dbReference type="Google" id="ProtNLM"/>
    </source>
</evidence>
<organism evidence="2 3">
    <name type="scientific">Massilia aerilata</name>
    <dbReference type="NCBI Taxonomy" id="453817"/>
    <lineage>
        <taxon>Bacteria</taxon>
        <taxon>Pseudomonadati</taxon>
        <taxon>Pseudomonadota</taxon>
        <taxon>Betaproteobacteria</taxon>
        <taxon>Burkholderiales</taxon>
        <taxon>Oxalobacteraceae</taxon>
        <taxon>Telluria group</taxon>
        <taxon>Massilia</taxon>
    </lineage>
</organism>
<feature type="coiled-coil region" evidence="1">
    <location>
        <begin position="214"/>
        <end position="248"/>
    </location>
</feature>
<keyword evidence="3" id="KW-1185">Reference proteome</keyword>
<keyword evidence="1" id="KW-0175">Coiled coil</keyword>
<evidence type="ECO:0000256" key="1">
    <source>
        <dbReference type="SAM" id="Coils"/>
    </source>
</evidence>
<name>A0ABW0RZX8_9BURK</name>
<gene>
    <name evidence="2" type="ORF">ACFPO9_17355</name>
</gene>
<protein>
    <recommendedName>
        <fullName evidence="4">Competence protein CoiA-like family protein</fullName>
    </recommendedName>
</protein>